<protein>
    <submittedName>
        <fullName evidence="2">Uncharacterized protein</fullName>
    </submittedName>
</protein>
<comment type="caution">
    <text evidence="2">The sequence shown here is derived from an EMBL/GenBank/DDBJ whole genome shotgun (WGS) entry which is preliminary data.</text>
</comment>
<proteinExistence type="predicted"/>
<reference evidence="2" key="1">
    <citation type="submission" date="2021-03" db="EMBL/GenBank/DDBJ databases">
        <authorList>
            <person name="Tagirdzhanova G."/>
        </authorList>
    </citation>
    <scope>NUCLEOTIDE SEQUENCE</scope>
</reference>
<feature type="region of interest" description="Disordered" evidence="1">
    <location>
        <begin position="170"/>
        <end position="196"/>
    </location>
</feature>
<evidence type="ECO:0000313" key="2">
    <source>
        <dbReference type="EMBL" id="CAF9937525.1"/>
    </source>
</evidence>
<name>A0A8H3IXA1_9LECA</name>
<evidence type="ECO:0000256" key="1">
    <source>
        <dbReference type="SAM" id="MobiDB-lite"/>
    </source>
</evidence>
<dbReference type="Pfam" id="PF20354">
    <property type="entry name" value="DUF6649"/>
    <property type="match status" value="1"/>
</dbReference>
<feature type="region of interest" description="Disordered" evidence="1">
    <location>
        <begin position="1"/>
        <end position="22"/>
    </location>
</feature>
<sequence>MDLRCGGTTPHGQKRRAPEELTNDQRLVKRFNLLNLDHTGKLYTAPRVEKSTSRANGYEDSMQMDDTKDKVYIYNLDDELRAVDEDEEKLVFLPDIERKLNKIPESLLRGHGQPLANSEVVLYRVPSSLSVPEEQDNVRKAIIESRARAREKQLDEAKLLQNGVTKAAASINGLGHQEHHSAPADEDDDFDAMDLG</sequence>
<dbReference type="AlphaFoldDB" id="A0A8H3IXA1"/>
<dbReference type="Proteomes" id="UP000664521">
    <property type="component" value="Unassembled WGS sequence"/>
</dbReference>
<keyword evidence="3" id="KW-1185">Reference proteome</keyword>
<dbReference type="EMBL" id="CAJPDS010000102">
    <property type="protein sequence ID" value="CAF9937525.1"/>
    <property type="molecule type" value="Genomic_DNA"/>
</dbReference>
<organism evidence="2 3">
    <name type="scientific">Heterodermia speciosa</name>
    <dbReference type="NCBI Taxonomy" id="116794"/>
    <lineage>
        <taxon>Eukaryota</taxon>
        <taxon>Fungi</taxon>
        <taxon>Dikarya</taxon>
        <taxon>Ascomycota</taxon>
        <taxon>Pezizomycotina</taxon>
        <taxon>Lecanoromycetes</taxon>
        <taxon>OSLEUM clade</taxon>
        <taxon>Lecanoromycetidae</taxon>
        <taxon>Caliciales</taxon>
        <taxon>Physciaceae</taxon>
        <taxon>Heterodermia</taxon>
    </lineage>
</organism>
<gene>
    <name evidence="2" type="ORF">HETSPECPRED_000569</name>
</gene>
<dbReference type="OrthoDB" id="5345504at2759"/>
<feature type="compositionally biased region" description="Acidic residues" evidence="1">
    <location>
        <begin position="184"/>
        <end position="196"/>
    </location>
</feature>
<accession>A0A8H3IXA1</accession>
<evidence type="ECO:0000313" key="3">
    <source>
        <dbReference type="Proteomes" id="UP000664521"/>
    </source>
</evidence>
<dbReference type="InterPro" id="IPR046591">
    <property type="entry name" value="DUF6649"/>
</dbReference>